<dbReference type="Pfam" id="PF13561">
    <property type="entry name" value="adh_short_C2"/>
    <property type="match status" value="1"/>
</dbReference>
<proteinExistence type="inferred from homology"/>
<dbReference type="InterPro" id="IPR020904">
    <property type="entry name" value="Sc_DH/Rdtase_CS"/>
</dbReference>
<dbReference type="EMBL" id="CP089291">
    <property type="protein sequence ID" value="UOF89138.1"/>
    <property type="molecule type" value="Genomic_DNA"/>
</dbReference>
<comment type="similarity">
    <text evidence="1">Belongs to the short-chain dehydrogenases/reductases (SDR) family.</text>
</comment>
<dbReference type="InterPro" id="IPR050259">
    <property type="entry name" value="SDR"/>
</dbReference>
<name>A0ABY4CFF5_9BACL</name>
<dbReference type="PRINTS" id="PR00081">
    <property type="entry name" value="GDHRDH"/>
</dbReference>
<gene>
    <name evidence="2" type="ORF">LSG31_14580</name>
</gene>
<protein>
    <submittedName>
        <fullName evidence="2">SDR family oxidoreductase</fullName>
    </submittedName>
</protein>
<dbReference type="InterPro" id="IPR002347">
    <property type="entry name" value="SDR_fam"/>
</dbReference>
<sequence>MIDFLQIGEEQMEFETNFATRPLLGQTAIVTGAARGIGQACAYQLAKAGANVIVHYHTSRQQAQTVVAYCKELGVQAYAFAADVTKQEDIRRLADFAGETFEQIDILINNAGVSHTNLLIDTTYEQWQQLIATNLTGPYLLTKSVLPAMIRQNYGRIVNISSIWGMTGGSCEVAYSASKGGILAFTKALAKELSRAGITVNAVAPGAIDTDMISELTEEERMQLAEETPVGRLGTADDVAHVVHFLCLPSSSFITGQVLSPNGGFVI</sequence>
<evidence type="ECO:0000313" key="3">
    <source>
        <dbReference type="Proteomes" id="UP000830167"/>
    </source>
</evidence>
<dbReference type="NCBIfam" id="NF047420">
    <property type="entry name" value="EF_P_mod_YmfI"/>
    <property type="match status" value="1"/>
</dbReference>
<dbReference type="RefSeq" id="WP_347435819.1">
    <property type="nucleotide sequence ID" value="NZ_CP089291.1"/>
</dbReference>
<dbReference type="NCBIfam" id="NF005559">
    <property type="entry name" value="PRK07231.1"/>
    <property type="match status" value="1"/>
</dbReference>
<evidence type="ECO:0000256" key="1">
    <source>
        <dbReference type="ARBA" id="ARBA00006484"/>
    </source>
</evidence>
<dbReference type="Proteomes" id="UP000830167">
    <property type="component" value="Chromosome"/>
</dbReference>
<reference evidence="2" key="1">
    <citation type="submission" date="2021-12" db="EMBL/GenBank/DDBJ databases">
        <title>Alicyclobacillaceae gen. nov., sp. nov., isolated from chalcocite enrichment system.</title>
        <authorList>
            <person name="Jiang Z."/>
        </authorList>
    </citation>
    <scope>NUCLEOTIDE SEQUENCE</scope>
    <source>
        <strain evidence="2">MYW30-H2</strain>
    </source>
</reference>
<dbReference type="PANTHER" id="PTHR42879:SF2">
    <property type="entry name" value="3-OXOACYL-[ACYL-CARRIER-PROTEIN] REDUCTASE FABG"/>
    <property type="match status" value="1"/>
</dbReference>
<evidence type="ECO:0000313" key="2">
    <source>
        <dbReference type="EMBL" id="UOF89138.1"/>
    </source>
</evidence>
<organism evidence="2 3">
    <name type="scientific">Fodinisporobacter ferrooxydans</name>
    <dbReference type="NCBI Taxonomy" id="2901836"/>
    <lineage>
        <taxon>Bacteria</taxon>
        <taxon>Bacillati</taxon>
        <taxon>Bacillota</taxon>
        <taxon>Bacilli</taxon>
        <taxon>Bacillales</taxon>
        <taxon>Alicyclobacillaceae</taxon>
        <taxon>Fodinisporobacter</taxon>
    </lineage>
</organism>
<dbReference type="NCBIfam" id="NF009466">
    <property type="entry name" value="PRK12826.1-2"/>
    <property type="match status" value="1"/>
</dbReference>
<dbReference type="PANTHER" id="PTHR42879">
    <property type="entry name" value="3-OXOACYL-(ACYL-CARRIER-PROTEIN) REDUCTASE"/>
    <property type="match status" value="1"/>
</dbReference>
<dbReference type="InterPro" id="IPR036291">
    <property type="entry name" value="NAD(P)-bd_dom_sf"/>
</dbReference>
<dbReference type="PRINTS" id="PR00080">
    <property type="entry name" value="SDRFAMILY"/>
</dbReference>
<dbReference type="Gene3D" id="3.40.50.720">
    <property type="entry name" value="NAD(P)-binding Rossmann-like Domain"/>
    <property type="match status" value="1"/>
</dbReference>
<keyword evidence="3" id="KW-1185">Reference proteome</keyword>
<accession>A0ABY4CFF5</accession>
<dbReference type="SUPFAM" id="SSF51735">
    <property type="entry name" value="NAD(P)-binding Rossmann-fold domains"/>
    <property type="match status" value="1"/>
</dbReference>
<dbReference type="PROSITE" id="PS00061">
    <property type="entry name" value="ADH_SHORT"/>
    <property type="match status" value="1"/>
</dbReference>